<name>A0A6I6SMR8_9GAMM</name>
<feature type="transmembrane region" description="Helical" evidence="1">
    <location>
        <begin position="30"/>
        <end position="52"/>
    </location>
</feature>
<evidence type="ECO:0008006" key="4">
    <source>
        <dbReference type="Google" id="ProtNLM"/>
    </source>
</evidence>
<organism evidence="2 3">
    <name type="scientific">Billgrantia tianxiuensis</name>
    <dbReference type="NCBI Taxonomy" id="2497861"/>
    <lineage>
        <taxon>Bacteria</taxon>
        <taxon>Pseudomonadati</taxon>
        <taxon>Pseudomonadota</taxon>
        <taxon>Gammaproteobacteria</taxon>
        <taxon>Oceanospirillales</taxon>
        <taxon>Halomonadaceae</taxon>
        <taxon>Billgrantia</taxon>
    </lineage>
</organism>
<dbReference type="KEGG" id="htx:EKK97_02400"/>
<gene>
    <name evidence="2" type="ORF">EKK97_02400</name>
</gene>
<keyword evidence="1" id="KW-0472">Membrane</keyword>
<keyword evidence="1" id="KW-0812">Transmembrane</keyword>
<evidence type="ECO:0000313" key="3">
    <source>
        <dbReference type="Proteomes" id="UP000464013"/>
    </source>
</evidence>
<dbReference type="OrthoDB" id="7063120at2"/>
<feature type="transmembrane region" description="Helical" evidence="1">
    <location>
        <begin position="97"/>
        <end position="116"/>
    </location>
</feature>
<dbReference type="AlphaFoldDB" id="A0A6I6SMR8"/>
<protein>
    <recommendedName>
        <fullName evidence="4">DUF2214 domain-containing protein</fullName>
    </recommendedName>
</protein>
<sequence>MDTLLAWLADTTLAEWVRLSRWGYATVNALHVLGIALLIGAIVALDLRLLGWRKRLPSRELGRLLQPVAVVGLLLAMTTGGMLFLADPSGYAAMPLFRLKLALIALALANALLLNLGPGLANATPRQLLVGGILSLLLWPAVLLAGRFLAFVND</sequence>
<evidence type="ECO:0000313" key="2">
    <source>
        <dbReference type="EMBL" id="QHC48685.1"/>
    </source>
</evidence>
<reference evidence="2 3" key="1">
    <citation type="submission" date="2019-01" db="EMBL/GenBank/DDBJ databases">
        <title>Complete genome of a denitifying bacterium Halomons sp. BC-M4-5.</title>
        <authorList>
            <person name="Wang L."/>
            <person name="Shao Z."/>
        </authorList>
    </citation>
    <scope>NUCLEOTIDE SEQUENCE [LARGE SCALE GENOMIC DNA]</scope>
    <source>
        <strain evidence="2 3">BC-M4-5</strain>
    </source>
</reference>
<accession>A0A6I6SMR8</accession>
<keyword evidence="3" id="KW-1185">Reference proteome</keyword>
<evidence type="ECO:0000256" key="1">
    <source>
        <dbReference type="SAM" id="Phobius"/>
    </source>
</evidence>
<feature type="transmembrane region" description="Helical" evidence="1">
    <location>
        <begin position="128"/>
        <end position="150"/>
    </location>
</feature>
<dbReference type="Proteomes" id="UP000464013">
    <property type="component" value="Chromosome"/>
</dbReference>
<keyword evidence="1" id="KW-1133">Transmembrane helix</keyword>
<dbReference type="EMBL" id="CP035042">
    <property type="protein sequence ID" value="QHC48685.1"/>
    <property type="molecule type" value="Genomic_DNA"/>
</dbReference>
<proteinExistence type="predicted"/>
<dbReference type="RefSeq" id="WP_159548646.1">
    <property type="nucleotide sequence ID" value="NZ_CP035042.1"/>
</dbReference>
<feature type="transmembrane region" description="Helical" evidence="1">
    <location>
        <begin position="64"/>
        <end position="85"/>
    </location>
</feature>